<reference evidence="2 3" key="1">
    <citation type="submission" date="2018-03" db="EMBL/GenBank/DDBJ databases">
        <title>Genomic Encyclopedia of Archaeal and Bacterial Type Strains, Phase II (KMG-II): from individual species to whole genera.</title>
        <authorList>
            <person name="Goeker M."/>
        </authorList>
    </citation>
    <scope>NUCLEOTIDE SEQUENCE [LARGE SCALE GENOMIC DNA]</scope>
    <source>
        <strain evidence="2 3">DSM 100065</strain>
    </source>
</reference>
<organism evidence="2 3">
    <name type="scientific">Antricoccus suffuscus</name>
    <dbReference type="NCBI Taxonomy" id="1629062"/>
    <lineage>
        <taxon>Bacteria</taxon>
        <taxon>Bacillati</taxon>
        <taxon>Actinomycetota</taxon>
        <taxon>Actinomycetes</taxon>
        <taxon>Geodermatophilales</taxon>
        <taxon>Antricoccaceae</taxon>
        <taxon>Antricoccus</taxon>
    </lineage>
</organism>
<keyword evidence="1" id="KW-0472">Membrane</keyword>
<dbReference type="EMBL" id="PVUE01000013">
    <property type="protein sequence ID" value="PRZ40913.1"/>
    <property type="molecule type" value="Genomic_DNA"/>
</dbReference>
<sequence length="166" mass="17208">MSLQIIVTVMAGLLLVVAAIGTIVPVLPGSLLALLTLLGWAWTLDAPPAWVMGGLGMALVLIGWSASLVLTGRKLKERKVPGRSVLVGGIFAVVGMFVVPVVGLFVGFTLGLFLSELQRRANAAEAWSAAIAALKATGVGILIEFCCACLAGSMWAIGVVWYFVAA</sequence>
<accession>A0A2T0ZX50</accession>
<feature type="transmembrane region" description="Helical" evidence="1">
    <location>
        <begin position="141"/>
        <end position="164"/>
    </location>
</feature>
<evidence type="ECO:0000313" key="3">
    <source>
        <dbReference type="Proteomes" id="UP000237752"/>
    </source>
</evidence>
<protein>
    <recommendedName>
        <fullName evidence="4">DUF456 domain-containing protein</fullName>
    </recommendedName>
</protein>
<gene>
    <name evidence="2" type="ORF">CLV47_11379</name>
</gene>
<dbReference type="RefSeq" id="WP_106349844.1">
    <property type="nucleotide sequence ID" value="NZ_PVUE01000013.1"/>
</dbReference>
<feature type="transmembrane region" description="Helical" evidence="1">
    <location>
        <begin position="49"/>
        <end position="72"/>
    </location>
</feature>
<keyword evidence="3" id="KW-1185">Reference proteome</keyword>
<dbReference type="OrthoDB" id="3733714at2"/>
<proteinExistence type="predicted"/>
<evidence type="ECO:0008006" key="4">
    <source>
        <dbReference type="Google" id="ProtNLM"/>
    </source>
</evidence>
<dbReference type="AlphaFoldDB" id="A0A2T0ZX50"/>
<evidence type="ECO:0000256" key="1">
    <source>
        <dbReference type="SAM" id="Phobius"/>
    </source>
</evidence>
<evidence type="ECO:0000313" key="2">
    <source>
        <dbReference type="EMBL" id="PRZ40913.1"/>
    </source>
</evidence>
<dbReference type="InterPro" id="IPR007403">
    <property type="entry name" value="DUF456"/>
</dbReference>
<comment type="caution">
    <text evidence="2">The sequence shown here is derived from an EMBL/GenBank/DDBJ whole genome shotgun (WGS) entry which is preliminary data.</text>
</comment>
<keyword evidence="1" id="KW-1133">Transmembrane helix</keyword>
<feature type="transmembrane region" description="Helical" evidence="1">
    <location>
        <begin position="84"/>
        <end position="114"/>
    </location>
</feature>
<feature type="transmembrane region" description="Helical" evidence="1">
    <location>
        <begin position="12"/>
        <end position="43"/>
    </location>
</feature>
<dbReference type="Proteomes" id="UP000237752">
    <property type="component" value="Unassembled WGS sequence"/>
</dbReference>
<keyword evidence="1" id="KW-0812">Transmembrane</keyword>
<name>A0A2T0ZX50_9ACTN</name>
<dbReference type="Pfam" id="PF04306">
    <property type="entry name" value="DUF456"/>
    <property type="match status" value="1"/>
</dbReference>